<name>A0A4Q4T417_9PEZI</name>
<accession>A0A4Q4T417</accession>
<dbReference type="AlphaFoldDB" id="A0A4Q4T417"/>
<sequence>MPGEQFSGGVTLLEAYEIYSLVSSESLNLKGHDDARANRTELESKIRRQDCRVEGNSSVLSAAARLRKENRAVFEDRA</sequence>
<reference evidence="1 2" key="1">
    <citation type="submission" date="2018-06" db="EMBL/GenBank/DDBJ databases">
        <title>Complete Genomes of Monosporascus.</title>
        <authorList>
            <person name="Robinson A.J."/>
            <person name="Natvig D.O."/>
        </authorList>
    </citation>
    <scope>NUCLEOTIDE SEQUENCE [LARGE SCALE GENOMIC DNA]</scope>
    <source>
        <strain evidence="1 2">CBS 110550</strain>
    </source>
</reference>
<dbReference type="EMBL" id="QJNU01000408">
    <property type="protein sequence ID" value="RYO99744.1"/>
    <property type="molecule type" value="Genomic_DNA"/>
</dbReference>
<comment type="caution">
    <text evidence="1">The sequence shown here is derived from an EMBL/GenBank/DDBJ whole genome shotgun (WGS) entry which is preliminary data.</text>
</comment>
<keyword evidence="2" id="KW-1185">Reference proteome</keyword>
<organism evidence="1 2">
    <name type="scientific">Monosporascus ibericus</name>
    <dbReference type="NCBI Taxonomy" id="155417"/>
    <lineage>
        <taxon>Eukaryota</taxon>
        <taxon>Fungi</taxon>
        <taxon>Dikarya</taxon>
        <taxon>Ascomycota</taxon>
        <taxon>Pezizomycotina</taxon>
        <taxon>Sordariomycetes</taxon>
        <taxon>Xylariomycetidae</taxon>
        <taxon>Xylariales</taxon>
        <taxon>Xylariales incertae sedis</taxon>
        <taxon>Monosporascus</taxon>
    </lineage>
</organism>
<evidence type="ECO:0000313" key="1">
    <source>
        <dbReference type="EMBL" id="RYO99744.1"/>
    </source>
</evidence>
<protein>
    <submittedName>
        <fullName evidence="1">Uncharacterized protein</fullName>
    </submittedName>
</protein>
<dbReference type="Proteomes" id="UP000293360">
    <property type="component" value="Unassembled WGS sequence"/>
</dbReference>
<evidence type="ECO:0000313" key="2">
    <source>
        <dbReference type="Proteomes" id="UP000293360"/>
    </source>
</evidence>
<proteinExistence type="predicted"/>
<gene>
    <name evidence="1" type="ORF">DL764_006732</name>
</gene>